<dbReference type="SUPFAM" id="SSF46785">
    <property type="entry name" value="Winged helix' DNA-binding domain"/>
    <property type="match status" value="1"/>
</dbReference>
<evidence type="ECO:0000256" key="3">
    <source>
        <dbReference type="SAM" id="MobiDB-lite"/>
    </source>
</evidence>
<dbReference type="FunFam" id="1.10.10.10:FF:000131">
    <property type="entry name" value="la-related protein 1B isoform X2"/>
    <property type="match status" value="1"/>
</dbReference>
<protein>
    <recommendedName>
        <fullName evidence="4">HTH La-type RNA-binding domain-containing protein</fullName>
    </recommendedName>
</protein>
<dbReference type="Proteomes" id="UP000775213">
    <property type="component" value="Unassembled WGS sequence"/>
</dbReference>
<sequence>MASSVDTTSSPRSAQEISNVSSDFTQGYDALALSSPLASPIASMVIPVRSPRKPFVQTQSPRCSSGSDHGGSGNAADFSPISRGKKPAWNVPSNSAIEVGSVMDTTSWPALSESARVSPKSSSSDSVKALSDGSVSALPVSLSSSPSSKQASNYQKLNSTQNSPSPRDKNMKRGAVTGGSSSGVSNVGLAMPSSLPVLTEASLSVTGKQPSLENSPRGFPNQSNNSSDKERNHYSKSGGFSPHSHGGYDHQRNYGGGRRGSNNHHGNYGNRRDGDRGGNEWSHRNIGRGVHLQQLHQQRGVGPYPRAPSVAAAPFVAPPPPVIPFSNPMGFPDFQSPIYYVAAPTHPESLRGVPFNSHPAHAPQVMLFPAVDPQRAMLLKQIDYYFSLENLCKDLYLRQNMDEQGWVPISLIAGFNRVKQLTNNMQYIIDTVQLSNVVEVQGDKIRKRNDWMAWILHPTDNLVSASDQPSPVANLDGLEAHFGNVYLDLDAPKNTGLSGLAKNEAALARSASVKLNSQMSVRNSEDGDVQVGTYSDRIWNMRTLLRSDTM</sequence>
<feature type="region of interest" description="Disordered" evidence="3">
    <location>
        <begin position="111"/>
        <end position="187"/>
    </location>
</feature>
<dbReference type="EMBL" id="JAGFBR010000005">
    <property type="protein sequence ID" value="KAH0466459.1"/>
    <property type="molecule type" value="Genomic_DNA"/>
</dbReference>
<feature type="domain" description="HTH La-type RNA-binding" evidence="4">
    <location>
        <begin position="368"/>
        <end position="457"/>
    </location>
</feature>
<organism evidence="5 6">
    <name type="scientific">Dendrobium chrysotoxum</name>
    <name type="common">Orchid</name>
    <dbReference type="NCBI Taxonomy" id="161865"/>
    <lineage>
        <taxon>Eukaryota</taxon>
        <taxon>Viridiplantae</taxon>
        <taxon>Streptophyta</taxon>
        <taxon>Embryophyta</taxon>
        <taxon>Tracheophyta</taxon>
        <taxon>Spermatophyta</taxon>
        <taxon>Magnoliopsida</taxon>
        <taxon>Liliopsida</taxon>
        <taxon>Asparagales</taxon>
        <taxon>Orchidaceae</taxon>
        <taxon>Epidendroideae</taxon>
        <taxon>Malaxideae</taxon>
        <taxon>Dendrobiinae</taxon>
        <taxon>Dendrobium</taxon>
    </lineage>
</organism>
<dbReference type="AlphaFoldDB" id="A0AAV7HF61"/>
<dbReference type="PROSITE" id="PS50961">
    <property type="entry name" value="HTH_LA"/>
    <property type="match status" value="1"/>
</dbReference>
<comment type="caution">
    <text evidence="5">The sequence shown here is derived from an EMBL/GenBank/DDBJ whole genome shotgun (WGS) entry which is preliminary data.</text>
</comment>
<dbReference type="InterPro" id="IPR006630">
    <property type="entry name" value="La_HTH"/>
</dbReference>
<feature type="region of interest" description="Disordered" evidence="3">
    <location>
        <begin position="205"/>
        <end position="284"/>
    </location>
</feature>
<feature type="compositionally biased region" description="Polar residues" evidence="3">
    <location>
        <begin position="56"/>
        <end position="67"/>
    </location>
</feature>
<keyword evidence="1 2" id="KW-0694">RNA-binding</keyword>
<dbReference type="Pfam" id="PF05383">
    <property type="entry name" value="La"/>
    <property type="match status" value="1"/>
</dbReference>
<dbReference type="InterPro" id="IPR036388">
    <property type="entry name" value="WH-like_DNA-bd_sf"/>
</dbReference>
<dbReference type="SMART" id="SM00715">
    <property type="entry name" value="LA"/>
    <property type="match status" value="1"/>
</dbReference>
<keyword evidence="6" id="KW-1185">Reference proteome</keyword>
<name>A0AAV7HF61_DENCH</name>
<feature type="region of interest" description="Disordered" evidence="3">
    <location>
        <begin position="52"/>
        <end position="94"/>
    </location>
</feature>
<dbReference type="InterPro" id="IPR036390">
    <property type="entry name" value="WH_DNA-bd_sf"/>
</dbReference>
<dbReference type="Gene3D" id="1.10.10.10">
    <property type="entry name" value="Winged helix-like DNA-binding domain superfamily/Winged helix DNA-binding domain"/>
    <property type="match status" value="1"/>
</dbReference>
<reference evidence="5 6" key="1">
    <citation type="journal article" date="2021" name="Hortic Res">
        <title>Chromosome-scale assembly of the Dendrobium chrysotoxum genome enhances the understanding of orchid evolution.</title>
        <authorList>
            <person name="Zhang Y."/>
            <person name="Zhang G.Q."/>
            <person name="Zhang D."/>
            <person name="Liu X.D."/>
            <person name="Xu X.Y."/>
            <person name="Sun W.H."/>
            <person name="Yu X."/>
            <person name="Zhu X."/>
            <person name="Wang Z.W."/>
            <person name="Zhao X."/>
            <person name="Zhong W.Y."/>
            <person name="Chen H."/>
            <person name="Yin W.L."/>
            <person name="Huang T."/>
            <person name="Niu S.C."/>
            <person name="Liu Z.J."/>
        </authorList>
    </citation>
    <scope>NUCLEOTIDE SEQUENCE [LARGE SCALE GENOMIC DNA]</scope>
    <source>
        <strain evidence="5">Lindl</strain>
    </source>
</reference>
<feature type="region of interest" description="Disordered" evidence="3">
    <location>
        <begin position="1"/>
        <end position="20"/>
    </location>
</feature>
<feature type="compositionally biased region" description="Basic and acidic residues" evidence="3">
    <location>
        <begin position="270"/>
        <end position="283"/>
    </location>
</feature>
<proteinExistence type="predicted"/>
<evidence type="ECO:0000313" key="6">
    <source>
        <dbReference type="Proteomes" id="UP000775213"/>
    </source>
</evidence>
<feature type="compositionally biased region" description="Polar residues" evidence="3">
    <location>
        <begin position="153"/>
        <end position="165"/>
    </location>
</feature>
<feature type="compositionally biased region" description="Low complexity" evidence="3">
    <location>
        <begin position="112"/>
        <end position="152"/>
    </location>
</feature>
<accession>A0AAV7HF61</accession>
<dbReference type="InterPro" id="IPR045180">
    <property type="entry name" value="La_dom_prot"/>
</dbReference>
<dbReference type="GO" id="GO:0005737">
    <property type="term" value="C:cytoplasm"/>
    <property type="evidence" value="ECO:0007669"/>
    <property type="project" value="UniProtKB-ARBA"/>
</dbReference>
<dbReference type="PANTHER" id="PTHR22792:SF132">
    <property type="entry name" value="LA-RELATED PROTEIN 1"/>
    <property type="match status" value="1"/>
</dbReference>
<dbReference type="GO" id="GO:0003723">
    <property type="term" value="F:RNA binding"/>
    <property type="evidence" value="ECO:0007669"/>
    <property type="project" value="UniProtKB-UniRule"/>
</dbReference>
<evidence type="ECO:0000256" key="1">
    <source>
        <dbReference type="ARBA" id="ARBA00022884"/>
    </source>
</evidence>
<dbReference type="CDD" id="cd07323">
    <property type="entry name" value="LAM"/>
    <property type="match status" value="1"/>
</dbReference>
<dbReference type="PANTHER" id="PTHR22792">
    <property type="entry name" value="LUPUS LA PROTEIN-RELATED"/>
    <property type="match status" value="1"/>
</dbReference>
<gene>
    <name evidence="5" type="ORF">IEQ34_003697</name>
</gene>
<feature type="compositionally biased region" description="Polar residues" evidence="3">
    <location>
        <begin position="205"/>
        <end position="226"/>
    </location>
</feature>
<evidence type="ECO:0000256" key="2">
    <source>
        <dbReference type="PROSITE-ProRule" id="PRU00332"/>
    </source>
</evidence>
<evidence type="ECO:0000313" key="5">
    <source>
        <dbReference type="EMBL" id="KAH0466459.1"/>
    </source>
</evidence>
<evidence type="ECO:0000259" key="4">
    <source>
        <dbReference type="PROSITE" id="PS50961"/>
    </source>
</evidence>